<dbReference type="Pfam" id="PF08668">
    <property type="entry name" value="HDOD"/>
    <property type="match status" value="1"/>
</dbReference>
<keyword evidence="3" id="KW-1185">Reference proteome</keyword>
<organism evidence="2 3">
    <name type="scientific">Geomonas silvestris</name>
    <dbReference type="NCBI Taxonomy" id="2740184"/>
    <lineage>
        <taxon>Bacteria</taxon>
        <taxon>Pseudomonadati</taxon>
        <taxon>Thermodesulfobacteriota</taxon>
        <taxon>Desulfuromonadia</taxon>
        <taxon>Geobacterales</taxon>
        <taxon>Geobacteraceae</taxon>
        <taxon>Geomonas</taxon>
    </lineage>
</organism>
<keyword evidence="2" id="KW-0378">Hydrolase</keyword>
<accession>A0A6V8MG79</accession>
<proteinExistence type="predicted"/>
<dbReference type="AlphaFoldDB" id="A0A6V8MG79"/>
<dbReference type="EMBL" id="BLXX01000002">
    <property type="protein sequence ID" value="GFO58823.1"/>
    <property type="molecule type" value="Genomic_DNA"/>
</dbReference>
<feature type="domain" description="HDOD" evidence="1">
    <location>
        <begin position="22"/>
        <end position="215"/>
    </location>
</feature>
<name>A0A6V8MG79_9BACT</name>
<gene>
    <name evidence="2" type="ORF">GMST_11480</name>
</gene>
<dbReference type="PANTHER" id="PTHR33525:SF5">
    <property type="entry name" value="TWO COMPONENT SIGNAL TRANSDUCTION SYSTEM RESPONSE REGULATOR"/>
    <property type="match status" value="1"/>
</dbReference>
<sequence length="280" mass="30691">MAEERSIVDHIKGQLAGGTTSVPVFHAVALKLQQVLSRPDFRLEEVNRLISADPGLVSQVLRVANSSYYAGLSKVGTMHEAIVRLGSREVASIAMLATQQDQYRSEDPRFNAMMQVLWKHAFCCAVGSKWLAQRTGYDMMVQEAFLAGLLHDIGNLFLLKVMEQIGKAQKLPGGQNQAIISEVLASMHVEQGYQLLQAWHLPEAYCAVVAGHEAEPWDQGNPLLALVRLADQSCKKLGIGMHKDPSLHLFGSAEAQALGLKEIALAELEIVLEDALKNPM</sequence>
<reference evidence="3" key="1">
    <citation type="submission" date="2020-06" db="EMBL/GenBank/DDBJ databases">
        <title>Draft genomic sequence of Geomonas sp. Red330.</title>
        <authorList>
            <person name="Itoh H."/>
            <person name="Zhenxing X."/>
            <person name="Ushijima N."/>
            <person name="Masuda Y."/>
            <person name="Shiratori Y."/>
            <person name="Senoo K."/>
        </authorList>
    </citation>
    <scope>NUCLEOTIDE SEQUENCE [LARGE SCALE GENOMIC DNA]</scope>
    <source>
        <strain evidence="3">Red330</strain>
    </source>
</reference>
<dbReference type="Gene3D" id="1.10.3210.10">
    <property type="entry name" value="Hypothetical protein af1432"/>
    <property type="match status" value="1"/>
</dbReference>
<dbReference type="GO" id="GO:0016787">
    <property type="term" value="F:hydrolase activity"/>
    <property type="evidence" value="ECO:0007669"/>
    <property type="project" value="UniProtKB-KW"/>
</dbReference>
<dbReference type="InterPro" id="IPR052340">
    <property type="entry name" value="RNase_Y/CdgJ"/>
</dbReference>
<dbReference type="Proteomes" id="UP000556026">
    <property type="component" value="Unassembled WGS sequence"/>
</dbReference>
<evidence type="ECO:0000313" key="3">
    <source>
        <dbReference type="Proteomes" id="UP000556026"/>
    </source>
</evidence>
<dbReference type="RefSeq" id="WP_183353668.1">
    <property type="nucleotide sequence ID" value="NZ_BLXX01000002.1"/>
</dbReference>
<evidence type="ECO:0000313" key="2">
    <source>
        <dbReference type="EMBL" id="GFO58823.1"/>
    </source>
</evidence>
<dbReference type="PROSITE" id="PS51833">
    <property type="entry name" value="HDOD"/>
    <property type="match status" value="1"/>
</dbReference>
<dbReference type="InterPro" id="IPR013976">
    <property type="entry name" value="HDOD"/>
</dbReference>
<dbReference type="SUPFAM" id="SSF109604">
    <property type="entry name" value="HD-domain/PDEase-like"/>
    <property type="match status" value="1"/>
</dbReference>
<comment type="caution">
    <text evidence="2">The sequence shown here is derived from an EMBL/GenBank/DDBJ whole genome shotgun (WGS) entry which is preliminary data.</text>
</comment>
<dbReference type="PANTHER" id="PTHR33525">
    <property type="match status" value="1"/>
</dbReference>
<evidence type="ECO:0000259" key="1">
    <source>
        <dbReference type="PROSITE" id="PS51833"/>
    </source>
</evidence>
<protein>
    <submittedName>
        <fullName evidence="2">HD family phosphohydrolase</fullName>
    </submittedName>
</protein>